<dbReference type="InterPro" id="IPR011989">
    <property type="entry name" value="ARM-like"/>
</dbReference>
<dbReference type="SMART" id="SM00567">
    <property type="entry name" value="EZ_HEAT"/>
    <property type="match status" value="4"/>
</dbReference>
<comment type="caution">
    <text evidence="3">The sequence shown here is derived from an EMBL/GenBank/DDBJ whole genome shotgun (WGS) entry which is preliminary data.</text>
</comment>
<evidence type="ECO:0000313" key="3">
    <source>
        <dbReference type="EMBL" id="MBE9145173.1"/>
    </source>
</evidence>
<dbReference type="Gene3D" id="1.25.10.10">
    <property type="entry name" value="Leucine-rich Repeat Variant"/>
    <property type="match status" value="1"/>
</dbReference>
<reference evidence="3 4" key="1">
    <citation type="submission" date="2020-10" db="EMBL/GenBank/DDBJ databases">
        <authorList>
            <person name="Castelo-Branco R."/>
            <person name="Eusebio N."/>
            <person name="Adriana R."/>
            <person name="Vieira A."/>
            <person name="Brugerolle De Fraissinette N."/>
            <person name="Rezende De Castro R."/>
            <person name="Schneider M.P."/>
            <person name="Vasconcelos V."/>
            <person name="Leao P.N."/>
        </authorList>
    </citation>
    <scope>NUCLEOTIDE SEQUENCE [LARGE SCALE GENOMIC DNA]</scope>
    <source>
        <strain evidence="3 4">LEGE 06226</strain>
    </source>
</reference>
<keyword evidence="2" id="KW-0605">Phycobilisome</keyword>
<keyword evidence="4" id="KW-1185">Reference proteome</keyword>
<dbReference type="PANTHER" id="PTHR12697">
    <property type="entry name" value="PBS LYASE HEAT-LIKE PROTEIN"/>
    <property type="match status" value="1"/>
</dbReference>
<protein>
    <submittedName>
        <fullName evidence="3">HEAT repeat domain-containing protein</fullName>
    </submittedName>
</protein>
<gene>
    <name evidence="3" type="ORF">IQ236_18400</name>
</gene>
<proteinExistence type="predicted"/>
<evidence type="ECO:0000313" key="4">
    <source>
        <dbReference type="Proteomes" id="UP000640725"/>
    </source>
</evidence>
<name>A0ABR9UFD2_9CYAN</name>
<evidence type="ECO:0000256" key="2">
    <source>
        <dbReference type="ARBA" id="ARBA00022738"/>
    </source>
</evidence>
<accession>A0ABR9UFD2</accession>
<dbReference type="Pfam" id="PF13646">
    <property type="entry name" value="HEAT_2"/>
    <property type="match status" value="1"/>
</dbReference>
<organism evidence="3 4">
    <name type="scientific">Planktothrix mougeotii LEGE 06226</name>
    <dbReference type="NCBI Taxonomy" id="1828728"/>
    <lineage>
        <taxon>Bacteria</taxon>
        <taxon>Bacillati</taxon>
        <taxon>Cyanobacteriota</taxon>
        <taxon>Cyanophyceae</taxon>
        <taxon>Oscillatoriophycideae</taxon>
        <taxon>Oscillatoriales</taxon>
        <taxon>Microcoleaceae</taxon>
        <taxon>Planktothrix</taxon>
    </lineage>
</organism>
<evidence type="ECO:0000256" key="1">
    <source>
        <dbReference type="ARBA" id="ARBA00022549"/>
    </source>
</evidence>
<dbReference type="EMBL" id="JADEWU010000049">
    <property type="protein sequence ID" value="MBE9145173.1"/>
    <property type="molecule type" value="Genomic_DNA"/>
</dbReference>
<dbReference type="InterPro" id="IPR016024">
    <property type="entry name" value="ARM-type_fold"/>
</dbReference>
<keyword evidence="1" id="KW-0042">Antenna complex</keyword>
<dbReference type="NCBIfam" id="NF045915">
    <property type="entry name" value="PhycobilmeDegNblB"/>
    <property type="match status" value="1"/>
</dbReference>
<dbReference type="RefSeq" id="WP_193870646.1">
    <property type="nucleotide sequence ID" value="NZ_JADEWU010000049.1"/>
</dbReference>
<sequence>MTITPESVQNLLSSSDLGDRLRGVNQLRELEPAIAFELIQIPIKDSNSRVRYAAVSQMATLGEQNLEMAYEILRHHLLNDPEVDVQAAAADGLGALKFQNAFDDLQTVYNTTSEWLLKLSIVAAVGGIEEPRAFELLEQALQDENTLIQTVAISALGELGDHRAIPLLVPFVTNSDWQVRYRVVQALVRLGGSEAETLLRQLAEDEVEIVAQEAKSPVGG</sequence>
<dbReference type="Proteomes" id="UP000640725">
    <property type="component" value="Unassembled WGS sequence"/>
</dbReference>
<dbReference type="InterPro" id="IPR004155">
    <property type="entry name" value="PBS_lyase_HEAT"/>
</dbReference>
<dbReference type="SUPFAM" id="SSF48371">
    <property type="entry name" value="ARM repeat"/>
    <property type="match status" value="1"/>
</dbReference>
<dbReference type="PANTHER" id="PTHR12697:SF39">
    <property type="entry name" value="SLR1687 PROTEIN"/>
    <property type="match status" value="1"/>
</dbReference>